<evidence type="ECO:0000313" key="3">
    <source>
        <dbReference type="Proteomes" id="UP000269143"/>
    </source>
</evidence>
<organism evidence="2 3">
    <name type="scientific">Proteus phage Stubb</name>
    <dbReference type="NCBI Taxonomy" id="2315597"/>
    <lineage>
        <taxon>Viruses</taxon>
        <taxon>Duplodnaviria</taxon>
        <taxon>Heunggongvirae</taxon>
        <taxon>Uroviricota</taxon>
        <taxon>Caudoviricetes</taxon>
        <taxon>Demerecviridae</taxon>
        <taxon>Novosibvirus</taxon>
        <taxon>Novosibvirus stubb</taxon>
    </lineage>
</organism>
<dbReference type="Pfam" id="PF08719">
    <property type="entry name" value="NADAR"/>
    <property type="match status" value="1"/>
</dbReference>
<protein>
    <recommendedName>
        <fullName evidence="1">NADAR domain-containing protein</fullName>
    </recommendedName>
</protein>
<dbReference type="Proteomes" id="UP000269143">
    <property type="component" value="Segment"/>
</dbReference>
<dbReference type="InterPro" id="IPR012816">
    <property type="entry name" value="NADAR"/>
</dbReference>
<name>A0A3B8DJ69_9CAUD</name>
<accession>A0A3B8DJ69</accession>
<reference evidence="3" key="1">
    <citation type="submission" date="2018-09" db="EMBL/GenBank/DDBJ databases">
        <title>Complete genome of Proteus mirabilis phage Stubb.</title>
        <authorList>
            <person name="Bourgeois T.A."/>
            <person name="Lessor L."/>
            <person name="O'Leary C.J."/>
            <person name="Liu M."/>
        </authorList>
    </citation>
    <scope>NUCLEOTIDE SEQUENCE [LARGE SCALE GENOMIC DNA]</scope>
</reference>
<dbReference type="NCBIfam" id="TIGR02464">
    <property type="entry name" value="ribofla_fusion"/>
    <property type="match status" value="1"/>
</dbReference>
<sequence length="205" mass="23106">MSKHYLTGTHVTDTYVAFFGEESIFSNFHFCKRGVEYLGDTYPSSEHAYVSAKALYFGDMTTHTKVMGASTALHPAEIKKLGRVIGGFDKESWDNVKYGIMKDILISKFTRDQDLQDELLSLSRSRLFVEANPFDSEWGCGLSLGSADLGTPSKHKGRNLLGRLLNSVALSLYIKRKEQEGRQEESLAIFRRDYPIYALDNIITS</sequence>
<dbReference type="Gene3D" id="1.10.357.40">
    <property type="entry name" value="YbiA-like"/>
    <property type="match status" value="1"/>
</dbReference>
<evidence type="ECO:0000313" key="2">
    <source>
        <dbReference type="EMBL" id="AYJ73253.1"/>
    </source>
</evidence>
<gene>
    <name evidence="2" type="ORF">CPT_Stubb_137</name>
</gene>
<dbReference type="CDD" id="cd15457">
    <property type="entry name" value="NADAR"/>
    <property type="match status" value="1"/>
</dbReference>
<dbReference type="EMBL" id="MH830339">
    <property type="protein sequence ID" value="AYJ73253.1"/>
    <property type="molecule type" value="Genomic_DNA"/>
</dbReference>
<proteinExistence type="predicted"/>
<evidence type="ECO:0000259" key="1">
    <source>
        <dbReference type="Pfam" id="PF08719"/>
    </source>
</evidence>
<keyword evidence="3" id="KW-1185">Reference proteome</keyword>
<feature type="domain" description="NADAR" evidence="1">
    <location>
        <begin position="21"/>
        <end position="168"/>
    </location>
</feature>
<dbReference type="SUPFAM" id="SSF143990">
    <property type="entry name" value="YbiA-like"/>
    <property type="match status" value="1"/>
</dbReference>
<dbReference type="InterPro" id="IPR037238">
    <property type="entry name" value="YbiA-like_sf"/>
</dbReference>